<evidence type="ECO:0000313" key="2">
    <source>
        <dbReference type="Proteomes" id="UP001056500"/>
    </source>
</evidence>
<dbReference type="RefSeq" id="WP_251875821.1">
    <property type="nucleotide sequence ID" value="NZ_CP098755.1"/>
</dbReference>
<reference evidence="1" key="1">
    <citation type="submission" date="2022-06" db="EMBL/GenBank/DDBJ databases">
        <title>Genome sequencing of Brevibacillus sp. BB3-R1.</title>
        <authorList>
            <person name="Heo J."/>
            <person name="Lee D."/>
            <person name="Won M."/>
            <person name="Han B.-H."/>
            <person name="Hong S.-B."/>
            <person name="Kwon S.-W."/>
        </authorList>
    </citation>
    <scope>NUCLEOTIDE SEQUENCE</scope>
    <source>
        <strain evidence="1">BB3-R1</strain>
    </source>
</reference>
<protein>
    <submittedName>
        <fullName evidence="1">DUF3238 domain-containing protein</fullName>
    </submittedName>
</protein>
<dbReference type="Pfam" id="PF11579">
    <property type="entry name" value="DUF3238"/>
    <property type="match status" value="1"/>
</dbReference>
<dbReference type="InterPro" id="IPR021631">
    <property type="entry name" value="DUF3238"/>
</dbReference>
<name>A0ABY4WQA9_9BACL</name>
<sequence>MLRWWRKRSSRNKARMPEAIRWLPVVKYEQEISVDFIKRQLVAFANTGKTGLKVTRPDSKPQYKEGKASAEGIVVENESWSENEESFGEF</sequence>
<keyword evidence="2" id="KW-1185">Reference proteome</keyword>
<dbReference type="Proteomes" id="UP001056500">
    <property type="component" value="Chromosome"/>
</dbReference>
<dbReference type="EMBL" id="CP098755">
    <property type="protein sequence ID" value="USG68267.1"/>
    <property type="molecule type" value="Genomic_DNA"/>
</dbReference>
<evidence type="ECO:0000313" key="1">
    <source>
        <dbReference type="EMBL" id="USG68267.1"/>
    </source>
</evidence>
<proteinExistence type="predicted"/>
<organism evidence="1 2">
    <name type="scientific">Brevibacillus ruminantium</name>
    <dbReference type="NCBI Taxonomy" id="2950604"/>
    <lineage>
        <taxon>Bacteria</taxon>
        <taxon>Bacillati</taxon>
        <taxon>Bacillota</taxon>
        <taxon>Bacilli</taxon>
        <taxon>Bacillales</taxon>
        <taxon>Paenibacillaceae</taxon>
        <taxon>Brevibacillus</taxon>
    </lineage>
</organism>
<accession>A0ABY4WQA9</accession>
<gene>
    <name evidence="1" type="ORF">NDK47_13705</name>
</gene>